<accession>A0ABV2DC77</accession>
<feature type="compositionally biased region" description="Basic and acidic residues" evidence="1">
    <location>
        <begin position="22"/>
        <end position="33"/>
    </location>
</feature>
<sequence>MIGFLFLRQALLIMHALAGNSQKDKNRPPRREASQIPIGFKRQAWPPRTYGPLDGSSRTRARRLIFYASTDHQTSEQGILFDACSAVLRSAPA</sequence>
<keyword evidence="3" id="KW-1185">Reference proteome</keyword>
<name>A0ABV2DC77_9HYPH</name>
<dbReference type="RefSeq" id="WP_354459583.1">
    <property type="nucleotide sequence ID" value="NZ_JBEWSZ010000001.1"/>
</dbReference>
<gene>
    <name evidence="2" type="ORF">ABVQ20_11340</name>
</gene>
<evidence type="ECO:0000256" key="1">
    <source>
        <dbReference type="SAM" id="MobiDB-lite"/>
    </source>
</evidence>
<evidence type="ECO:0000313" key="3">
    <source>
        <dbReference type="Proteomes" id="UP001548832"/>
    </source>
</evidence>
<dbReference type="Proteomes" id="UP001548832">
    <property type="component" value="Unassembled WGS sequence"/>
</dbReference>
<evidence type="ECO:0008006" key="4">
    <source>
        <dbReference type="Google" id="ProtNLM"/>
    </source>
</evidence>
<feature type="region of interest" description="Disordered" evidence="1">
    <location>
        <begin position="19"/>
        <end position="38"/>
    </location>
</feature>
<comment type="caution">
    <text evidence="2">The sequence shown here is derived from an EMBL/GenBank/DDBJ whole genome shotgun (WGS) entry which is preliminary data.</text>
</comment>
<proteinExistence type="predicted"/>
<evidence type="ECO:0000313" key="2">
    <source>
        <dbReference type="EMBL" id="MET2827567.1"/>
    </source>
</evidence>
<reference evidence="2 3" key="1">
    <citation type="submission" date="2024-06" db="EMBL/GenBank/DDBJ databases">
        <authorList>
            <person name="Kim D.-U."/>
        </authorList>
    </citation>
    <scope>NUCLEOTIDE SEQUENCE [LARGE SCALE GENOMIC DNA]</scope>
    <source>
        <strain evidence="2 3">KACC15460</strain>
    </source>
</reference>
<organism evidence="2 3">
    <name type="scientific">Mesorhizobium shangrilense</name>
    <dbReference type="NCBI Taxonomy" id="460060"/>
    <lineage>
        <taxon>Bacteria</taxon>
        <taxon>Pseudomonadati</taxon>
        <taxon>Pseudomonadota</taxon>
        <taxon>Alphaproteobacteria</taxon>
        <taxon>Hyphomicrobiales</taxon>
        <taxon>Phyllobacteriaceae</taxon>
        <taxon>Mesorhizobium</taxon>
    </lineage>
</organism>
<dbReference type="EMBL" id="JBEWSZ010000001">
    <property type="protein sequence ID" value="MET2827567.1"/>
    <property type="molecule type" value="Genomic_DNA"/>
</dbReference>
<protein>
    <recommendedName>
        <fullName evidence="4">Secreted protein</fullName>
    </recommendedName>
</protein>